<name>A0A7S1PRR8_ALECA</name>
<dbReference type="Pfam" id="PF05154">
    <property type="entry name" value="TM2"/>
    <property type="match status" value="1"/>
</dbReference>
<evidence type="ECO:0000256" key="5">
    <source>
        <dbReference type="SAM" id="MobiDB-lite"/>
    </source>
</evidence>
<keyword evidence="7" id="KW-0732">Signal</keyword>
<dbReference type="InterPro" id="IPR007829">
    <property type="entry name" value="TM2"/>
</dbReference>
<evidence type="ECO:0000256" key="2">
    <source>
        <dbReference type="ARBA" id="ARBA00022692"/>
    </source>
</evidence>
<comment type="subcellular location">
    <subcellularLocation>
        <location evidence="1">Membrane</location>
        <topology evidence="1">Multi-pass membrane protein</topology>
    </subcellularLocation>
</comment>
<dbReference type="EMBL" id="HBGE01009471">
    <property type="protein sequence ID" value="CAD9097405.1"/>
    <property type="molecule type" value="Transcribed_RNA"/>
</dbReference>
<feature type="domain" description="TM2" evidence="8">
    <location>
        <begin position="170"/>
        <end position="225"/>
    </location>
</feature>
<evidence type="ECO:0000313" key="9">
    <source>
        <dbReference type="EMBL" id="CAD9097405.1"/>
    </source>
</evidence>
<keyword evidence="2 6" id="KW-0812">Transmembrane</keyword>
<evidence type="ECO:0000256" key="3">
    <source>
        <dbReference type="ARBA" id="ARBA00022989"/>
    </source>
</evidence>
<evidence type="ECO:0000256" key="7">
    <source>
        <dbReference type="SAM" id="SignalP"/>
    </source>
</evidence>
<feature type="signal peptide" evidence="7">
    <location>
        <begin position="1"/>
        <end position="21"/>
    </location>
</feature>
<evidence type="ECO:0000256" key="1">
    <source>
        <dbReference type="ARBA" id="ARBA00004141"/>
    </source>
</evidence>
<keyword evidence="3 6" id="KW-1133">Transmembrane helix</keyword>
<feature type="region of interest" description="Disordered" evidence="5">
    <location>
        <begin position="290"/>
        <end position="318"/>
    </location>
</feature>
<dbReference type="GO" id="GO:0016020">
    <property type="term" value="C:membrane"/>
    <property type="evidence" value="ECO:0007669"/>
    <property type="project" value="UniProtKB-SubCell"/>
</dbReference>
<proteinExistence type="predicted"/>
<evidence type="ECO:0000259" key="8">
    <source>
        <dbReference type="Pfam" id="PF05154"/>
    </source>
</evidence>
<evidence type="ECO:0000256" key="4">
    <source>
        <dbReference type="ARBA" id="ARBA00023136"/>
    </source>
</evidence>
<protein>
    <recommendedName>
        <fullName evidence="8">TM2 domain-containing protein</fullName>
    </recommendedName>
</protein>
<keyword evidence="4 6" id="KW-0472">Membrane</keyword>
<reference evidence="9" key="1">
    <citation type="submission" date="2021-01" db="EMBL/GenBank/DDBJ databases">
        <authorList>
            <person name="Corre E."/>
            <person name="Pelletier E."/>
            <person name="Niang G."/>
            <person name="Scheremetjew M."/>
            <person name="Finn R."/>
            <person name="Kale V."/>
            <person name="Holt S."/>
            <person name="Cochrane G."/>
            <person name="Meng A."/>
            <person name="Brown T."/>
            <person name="Cohen L."/>
        </authorList>
    </citation>
    <scope>NUCLEOTIDE SEQUENCE</scope>
    <source>
        <strain evidence="9">OF101</strain>
    </source>
</reference>
<gene>
    <name evidence="9" type="ORF">ACAT0790_LOCUS5705</name>
</gene>
<sequence>MLWRRRVSIQAILVHSMVVAAAPPRPLPSSEAGIDVANAHSAMLDRLESLANHESEDAACLLLQVSANRLVGRVFGGTLSSGELPAQPVRLQQDLAKRLAAYDVEEAQALPPSQLRLEFAERLEGLDAVAEEHEDTSIGDAIDEYHPMRAEPHGTTKARLDTSTQDEAPKKSKVALMVLEIIPPCGQLGLDRLYLGSTKTGIAKLIVCISTCLVGGLVWGFIDAFVVIMNCLGRDKSIDSLGMRATFTDDEVETAHALAVIGVAIQLMTCCITPSAFSCLRRLASAEKKPGPLAAGSQSSLAMPANALPSSSPETGGH</sequence>
<organism evidence="9">
    <name type="scientific">Alexandrium catenella</name>
    <name type="common">Red tide dinoflagellate</name>
    <name type="synonym">Gonyaulax catenella</name>
    <dbReference type="NCBI Taxonomy" id="2925"/>
    <lineage>
        <taxon>Eukaryota</taxon>
        <taxon>Sar</taxon>
        <taxon>Alveolata</taxon>
        <taxon>Dinophyceae</taxon>
        <taxon>Gonyaulacales</taxon>
        <taxon>Pyrocystaceae</taxon>
        <taxon>Alexandrium</taxon>
    </lineage>
</organism>
<feature type="chain" id="PRO_5030538768" description="TM2 domain-containing protein" evidence="7">
    <location>
        <begin position="22"/>
        <end position="318"/>
    </location>
</feature>
<accession>A0A7S1PRR8</accession>
<dbReference type="AlphaFoldDB" id="A0A7S1PRR8"/>
<feature type="compositionally biased region" description="Polar residues" evidence="5">
    <location>
        <begin position="308"/>
        <end position="318"/>
    </location>
</feature>
<evidence type="ECO:0000256" key="6">
    <source>
        <dbReference type="SAM" id="Phobius"/>
    </source>
</evidence>
<feature type="transmembrane region" description="Helical" evidence="6">
    <location>
        <begin position="202"/>
        <end position="228"/>
    </location>
</feature>